<dbReference type="Bgee" id="ENSPTRG00000051683">
    <property type="expression patterns" value="Expressed in temporal lobe and 7 other cell types or tissues"/>
</dbReference>
<evidence type="ECO:0000256" key="6">
    <source>
        <dbReference type="ARBA" id="ARBA00044735"/>
    </source>
</evidence>
<sequence>KCIVQLPPSTKYRTLPMFIRRQQILLLYRRILQTIWQVPNDSDCKYLKDWAREEFRRNKTATEEDTIRMMITQGNMQLKELERTLALAKS</sequence>
<proteinExistence type="inferred from homology"/>
<accession>A0A2I3S123</accession>
<dbReference type="EMBL" id="AACZ04061765">
    <property type="status" value="NOT_ANNOTATED_CDS"/>
    <property type="molecule type" value="Genomic_DNA"/>
</dbReference>
<dbReference type="Proteomes" id="UP000002277">
    <property type="component" value="Chromosome 16"/>
</dbReference>
<dbReference type="PANTHER" id="PTHR13675:SF3">
    <property type="entry name" value="LYR MOTIF-CONTAINING PROTEIN 2"/>
    <property type="match status" value="1"/>
</dbReference>
<evidence type="ECO:0000313" key="8">
    <source>
        <dbReference type="Ensembl" id="ENSPTRP00000070278.1"/>
    </source>
</evidence>
<dbReference type="InParanoid" id="A0A2I3S123"/>
<organism evidence="8 9">
    <name type="scientific">Pan troglodytes</name>
    <name type="common">Chimpanzee</name>
    <dbReference type="NCBI Taxonomy" id="9598"/>
    <lineage>
        <taxon>Eukaryota</taxon>
        <taxon>Metazoa</taxon>
        <taxon>Chordata</taxon>
        <taxon>Craniata</taxon>
        <taxon>Vertebrata</taxon>
        <taxon>Euteleostomi</taxon>
        <taxon>Mammalia</taxon>
        <taxon>Eutheria</taxon>
        <taxon>Euarchontoglires</taxon>
        <taxon>Primates</taxon>
        <taxon>Haplorrhini</taxon>
        <taxon>Catarrhini</taxon>
        <taxon>Hominidae</taxon>
        <taxon>Pan</taxon>
    </lineage>
</organism>
<comment type="subcellular location">
    <subcellularLocation>
        <location evidence="1">Mitochondrion</location>
    </subcellularLocation>
</comment>
<evidence type="ECO:0000256" key="2">
    <source>
        <dbReference type="ARBA" id="ARBA00009508"/>
    </source>
</evidence>
<dbReference type="InterPro" id="IPR045293">
    <property type="entry name" value="Complex1_LYR_LYRM2"/>
</dbReference>
<keyword evidence="9" id="KW-1185">Reference proteome</keyword>
<feature type="domain" description="Complex 1 LYR protein" evidence="7">
    <location>
        <begin position="22"/>
        <end position="80"/>
    </location>
</feature>
<dbReference type="PANTHER" id="PTHR13675">
    <property type="entry name" value="LYR MOTIF-CONTAINING PROTEIN 2"/>
    <property type="match status" value="1"/>
</dbReference>
<evidence type="ECO:0000256" key="4">
    <source>
        <dbReference type="ARBA" id="ARBA00023128"/>
    </source>
</evidence>
<dbReference type="CDD" id="cd20262">
    <property type="entry name" value="Complex1_LYR_LYRM2"/>
    <property type="match status" value="1"/>
</dbReference>
<reference evidence="8" key="3">
    <citation type="submission" date="2025-09" db="UniProtKB">
        <authorList>
            <consortium name="Ensembl"/>
        </authorList>
    </citation>
    <scope>IDENTIFICATION</scope>
</reference>
<dbReference type="Ensembl" id="ENSPTRT00000111316.1">
    <property type="protein sequence ID" value="ENSPTRP00000070278.1"/>
    <property type="gene ID" value="ENSPTRG00000051683.1"/>
</dbReference>
<keyword evidence="3" id="KW-0809">Transit peptide</keyword>
<dbReference type="InterPro" id="IPR008011">
    <property type="entry name" value="Complex1_LYR_dom"/>
</dbReference>
<dbReference type="OMA" id="VPNDSDC"/>
<protein>
    <recommendedName>
        <fullName evidence="5">LYR motif-containing protein 2</fullName>
    </recommendedName>
</protein>
<dbReference type="GO" id="GO:0005739">
    <property type="term" value="C:mitochondrion"/>
    <property type="evidence" value="ECO:0000318"/>
    <property type="project" value="GO_Central"/>
</dbReference>
<name>A0A2I3S123_PANTR</name>
<evidence type="ECO:0000256" key="3">
    <source>
        <dbReference type="ARBA" id="ARBA00022946"/>
    </source>
</evidence>
<evidence type="ECO:0000256" key="1">
    <source>
        <dbReference type="ARBA" id="ARBA00004173"/>
    </source>
</evidence>
<evidence type="ECO:0000256" key="5">
    <source>
        <dbReference type="ARBA" id="ARBA00026235"/>
    </source>
</evidence>
<keyword evidence="4" id="KW-0496">Mitochondrion</keyword>
<comment type="function">
    <text evidence="6">Involved in efficient integration of the N-module into mitochondrial respiratory chain complex I.</text>
</comment>
<evidence type="ECO:0000259" key="7">
    <source>
        <dbReference type="Pfam" id="PF05347"/>
    </source>
</evidence>
<dbReference type="Pfam" id="PF05347">
    <property type="entry name" value="Complex1_LYR"/>
    <property type="match status" value="1"/>
</dbReference>
<reference evidence="8" key="2">
    <citation type="submission" date="2025-08" db="UniProtKB">
        <authorList>
            <consortium name="Ensembl"/>
        </authorList>
    </citation>
    <scope>IDENTIFICATION</scope>
</reference>
<comment type="similarity">
    <text evidence="2">Belongs to the complex I LYR family.</text>
</comment>
<dbReference type="AlphaFoldDB" id="A0A2I3S123"/>
<dbReference type="GeneTree" id="ENSGT00390000002957"/>
<evidence type="ECO:0000313" key="9">
    <source>
        <dbReference type="Proteomes" id="UP000002277"/>
    </source>
</evidence>
<reference evidence="8 9" key="1">
    <citation type="journal article" date="2005" name="Nature">
        <title>Initial sequence of the chimpanzee genome and comparison with the human genome.</title>
        <authorList>
            <consortium name="Chimpanzee sequencing and analysis consortium"/>
        </authorList>
    </citation>
    <scope>NUCLEOTIDE SEQUENCE [LARGE SCALE GENOMIC DNA]</scope>
</reference>